<dbReference type="STRING" id="470826.SAMN04488027_101146"/>
<dbReference type="Proteomes" id="UP000199296">
    <property type="component" value="Unassembled WGS sequence"/>
</dbReference>
<accession>A0A1G7U076</accession>
<evidence type="ECO:0000259" key="1">
    <source>
        <dbReference type="Pfam" id="PF09413"/>
    </source>
</evidence>
<sequence>MDKKVYYTKSKVEMMGVKNLLESEGIECYEVDKVDSSYGGVFGDYQLMVDESDEEKAKALIEKFESE</sequence>
<dbReference type="SUPFAM" id="SSF54913">
    <property type="entry name" value="GlnB-like"/>
    <property type="match status" value="1"/>
</dbReference>
<dbReference type="InterPro" id="IPR011322">
    <property type="entry name" value="N-reg_PII-like_a/b"/>
</dbReference>
<name>A0A1G7U076_9FLAO</name>
<evidence type="ECO:0000313" key="3">
    <source>
        <dbReference type="Proteomes" id="UP000199296"/>
    </source>
</evidence>
<gene>
    <name evidence="2" type="ORF">SAMN04488027_101146</name>
</gene>
<evidence type="ECO:0000313" key="2">
    <source>
        <dbReference type="EMBL" id="SDG40469.1"/>
    </source>
</evidence>
<organism evidence="2 3">
    <name type="scientific">Psychroflexus sediminis</name>
    <dbReference type="NCBI Taxonomy" id="470826"/>
    <lineage>
        <taxon>Bacteria</taxon>
        <taxon>Pseudomonadati</taxon>
        <taxon>Bacteroidota</taxon>
        <taxon>Flavobacteriia</taxon>
        <taxon>Flavobacteriales</taxon>
        <taxon>Flavobacteriaceae</taxon>
        <taxon>Psychroflexus</taxon>
    </lineage>
</organism>
<dbReference type="AlphaFoldDB" id="A0A1G7U076"/>
<keyword evidence="3" id="KW-1185">Reference proteome</keyword>
<protein>
    <submittedName>
        <fullName evidence="2">Putative signal transducing protein</fullName>
    </submittedName>
</protein>
<dbReference type="Pfam" id="PF09413">
    <property type="entry name" value="DUF2007"/>
    <property type="match status" value="1"/>
</dbReference>
<dbReference type="RefSeq" id="WP_093364312.1">
    <property type="nucleotide sequence ID" value="NZ_FNCW01000001.1"/>
</dbReference>
<dbReference type="InterPro" id="IPR018551">
    <property type="entry name" value="DUF2007"/>
</dbReference>
<dbReference type="OrthoDB" id="1453578at2"/>
<dbReference type="Gene3D" id="3.30.70.790">
    <property type="entry name" value="UreE, C-terminal domain"/>
    <property type="match status" value="1"/>
</dbReference>
<dbReference type="EMBL" id="FNCW01000001">
    <property type="protein sequence ID" value="SDG40469.1"/>
    <property type="molecule type" value="Genomic_DNA"/>
</dbReference>
<proteinExistence type="predicted"/>
<feature type="domain" description="DUF2007" evidence="1">
    <location>
        <begin position="3"/>
        <end position="65"/>
    </location>
</feature>
<reference evidence="2 3" key="1">
    <citation type="submission" date="2016-10" db="EMBL/GenBank/DDBJ databases">
        <authorList>
            <person name="de Groot N.N."/>
        </authorList>
    </citation>
    <scope>NUCLEOTIDE SEQUENCE [LARGE SCALE GENOMIC DNA]</scope>
    <source>
        <strain evidence="2 3">DSM 19803</strain>
    </source>
</reference>